<dbReference type="RefSeq" id="WP_271340299.1">
    <property type="nucleotide sequence ID" value="NZ_JAQKAB010000004.1"/>
</dbReference>
<evidence type="ECO:0000256" key="3">
    <source>
        <dbReference type="ARBA" id="ARBA00022475"/>
    </source>
</evidence>
<keyword evidence="5 7" id="KW-1133">Transmembrane helix</keyword>
<keyword evidence="3" id="KW-1003">Cell membrane</keyword>
<dbReference type="Proteomes" id="UP001211894">
    <property type="component" value="Unassembled WGS sequence"/>
</dbReference>
<feature type="transmembrane region" description="Helical" evidence="7">
    <location>
        <begin position="96"/>
        <end position="119"/>
    </location>
</feature>
<feature type="transmembrane region" description="Helical" evidence="7">
    <location>
        <begin position="20"/>
        <end position="46"/>
    </location>
</feature>
<evidence type="ECO:0000313" key="8">
    <source>
        <dbReference type="EMBL" id="MDA7026437.1"/>
    </source>
</evidence>
<organism evidence="8 9">
    <name type="scientific">Bacillus changyiensis</name>
    <dbReference type="NCBI Taxonomy" id="3004103"/>
    <lineage>
        <taxon>Bacteria</taxon>
        <taxon>Bacillati</taxon>
        <taxon>Bacillota</taxon>
        <taxon>Bacilli</taxon>
        <taxon>Bacillales</taxon>
        <taxon>Bacillaceae</taxon>
        <taxon>Bacillus</taxon>
    </lineage>
</organism>
<feature type="transmembrane region" description="Helical" evidence="7">
    <location>
        <begin position="189"/>
        <end position="207"/>
    </location>
</feature>
<evidence type="ECO:0000256" key="1">
    <source>
        <dbReference type="ARBA" id="ARBA00004651"/>
    </source>
</evidence>
<sequence>MSLRRFFFVVSQSFLQLNSIFISILIEAIPFVLIGVFISGLIQIFVTEEMMAKIIPKNRFLAVLSGTFAGMLFPACECGIVPITRRLLLKGVPLHAAIAFMLTAPIVNPIVLFSTFIAFGNKWDVVFYRGGLAMAVSIIVGLIISFQFKGNQLIEAHSHHHHSHNHTKQTFLKKLAETLHHAIDEFFSVGKYLIIGAFVAAAMQTYIKTSTLLSIGQNDVSSSLVMMGLSFVLSLCSEVDAFIASSFSSTFSLGSLIAFLVFGAMVDIKNLLMMIGIFKKRFVLLLITYIAVIVLVGSLLVKG</sequence>
<accession>A0ABT4X4Z5</accession>
<comment type="subcellular location">
    <subcellularLocation>
        <location evidence="1">Cell membrane</location>
        <topology evidence="1">Multi-pass membrane protein</topology>
    </subcellularLocation>
</comment>
<gene>
    <name evidence="8" type="ORF">PJ311_07375</name>
</gene>
<feature type="transmembrane region" description="Helical" evidence="7">
    <location>
        <begin position="58"/>
        <end position="84"/>
    </location>
</feature>
<dbReference type="Pfam" id="PF03773">
    <property type="entry name" value="ArsP_1"/>
    <property type="match status" value="1"/>
</dbReference>
<evidence type="ECO:0000256" key="5">
    <source>
        <dbReference type="ARBA" id="ARBA00022989"/>
    </source>
</evidence>
<evidence type="ECO:0000256" key="2">
    <source>
        <dbReference type="ARBA" id="ARBA00006386"/>
    </source>
</evidence>
<protein>
    <submittedName>
        <fullName evidence="8">Permease</fullName>
    </submittedName>
</protein>
<dbReference type="InterPro" id="IPR052923">
    <property type="entry name" value="UPF0718"/>
</dbReference>
<dbReference type="PANTHER" id="PTHR34184">
    <property type="entry name" value="UPF0718 PROTEIN YCGR"/>
    <property type="match status" value="1"/>
</dbReference>
<keyword evidence="4 7" id="KW-0812">Transmembrane</keyword>
<proteinExistence type="inferred from homology"/>
<comment type="caution">
    <text evidence="8">The sequence shown here is derived from an EMBL/GenBank/DDBJ whole genome shotgun (WGS) entry which is preliminary data.</text>
</comment>
<evidence type="ECO:0000256" key="4">
    <source>
        <dbReference type="ARBA" id="ARBA00022692"/>
    </source>
</evidence>
<dbReference type="PANTHER" id="PTHR34184:SF4">
    <property type="entry name" value="UPF0718 PROTEIN YCGR"/>
    <property type="match status" value="1"/>
</dbReference>
<dbReference type="InterPro" id="IPR005524">
    <property type="entry name" value="DUF318"/>
</dbReference>
<reference evidence="8 9" key="1">
    <citation type="submission" date="2023-01" db="EMBL/GenBank/DDBJ databases">
        <title>Bacillus changyiensis sp. nov., isolated from a coastal deposit.</title>
        <authorList>
            <person name="Xiao G."/>
            <person name="Lai Q."/>
            <person name="Hu Z."/>
            <person name="Shao Z."/>
        </authorList>
    </citation>
    <scope>NUCLEOTIDE SEQUENCE [LARGE SCALE GENOMIC DNA]</scope>
    <source>
        <strain evidence="8 9">CLL-7-23</strain>
    </source>
</reference>
<feature type="transmembrane region" description="Helical" evidence="7">
    <location>
        <begin position="126"/>
        <end position="148"/>
    </location>
</feature>
<comment type="similarity">
    <text evidence="2">Belongs to the UPF0718 family.</text>
</comment>
<feature type="transmembrane region" description="Helical" evidence="7">
    <location>
        <begin position="282"/>
        <end position="301"/>
    </location>
</feature>
<evidence type="ECO:0000256" key="7">
    <source>
        <dbReference type="SAM" id="Phobius"/>
    </source>
</evidence>
<keyword evidence="9" id="KW-1185">Reference proteome</keyword>
<feature type="transmembrane region" description="Helical" evidence="7">
    <location>
        <begin position="219"/>
        <end position="235"/>
    </location>
</feature>
<name>A0ABT4X4Z5_9BACI</name>
<evidence type="ECO:0000256" key="6">
    <source>
        <dbReference type="ARBA" id="ARBA00023136"/>
    </source>
</evidence>
<evidence type="ECO:0000313" key="9">
    <source>
        <dbReference type="Proteomes" id="UP001211894"/>
    </source>
</evidence>
<keyword evidence="6 7" id="KW-0472">Membrane</keyword>
<dbReference type="EMBL" id="JAQKAB010000004">
    <property type="protein sequence ID" value="MDA7026437.1"/>
    <property type="molecule type" value="Genomic_DNA"/>
</dbReference>